<proteinExistence type="predicted"/>
<dbReference type="Proteomes" id="UP000053562">
    <property type="component" value="Unassembled WGS sequence"/>
</dbReference>
<reference evidence="2 3" key="1">
    <citation type="submission" date="2011-08" db="EMBL/GenBank/DDBJ databases">
        <title>The Genome Sequence of Plasmodium vivax India VII.</title>
        <authorList>
            <consortium name="The Broad Institute Genome Sequencing Platform"/>
            <consortium name="The Broad Institute Genome Sequencing Center for Infectious Disease"/>
            <person name="Neafsey D."/>
            <person name="Carlton J."/>
            <person name="Barnwell J."/>
            <person name="Collins W."/>
            <person name="Escalante A."/>
            <person name="Mullikin J."/>
            <person name="Saul A."/>
            <person name="Guigo R."/>
            <person name="Camara F."/>
            <person name="Young S.K."/>
            <person name="Zeng Q."/>
            <person name="Gargeya S."/>
            <person name="Fitzgerald M."/>
            <person name="Haas B."/>
            <person name="Abouelleil A."/>
            <person name="Alvarado L."/>
            <person name="Arachchi H.M."/>
            <person name="Berlin A."/>
            <person name="Brown A."/>
            <person name="Chapman S.B."/>
            <person name="Chen Z."/>
            <person name="Dunbar C."/>
            <person name="Freedman E."/>
            <person name="Gearin G."/>
            <person name="Gellesch M."/>
            <person name="Goldberg J."/>
            <person name="Griggs A."/>
            <person name="Gujja S."/>
            <person name="Heiman D."/>
            <person name="Howarth C."/>
            <person name="Larson L."/>
            <person name="Lui A."/>
            <person name="MacDonald P.J.P."/>
            <person name="Montmayeur A."/>
            <person name="Murphy C."/>
            <person name="Neiman D."/>
            <person name="Pearson M."/>
            <person name="Priest M."/>
            <person name="Roberts A."/>
            <person name="Saif S."/>
            <person name="Shea T."/>
            <person name="Shenoy N."/>
            <person name="Sisk P."/>
            <person name="Stolte C."/>
            <person name="Sykes S."/>
            <person name="Wortman J."/>
            <person name="Nusbaum C."/>
            <person name="Birren B."/>
        </authorList>
    </citation>
    <scope>NUCLEOTIDE SEQUENCE [LARGE SCALE GENOMIC DNA]</scope>
    <source>
        <strain evidence="2 3">India VII</strain>
    </source>
</reference>
<feature type="region of interest" description="Disordered" evidence="1">
    <location>
        <begin position="44"/>
        <end position="68"/>
    </location>
</feature>
<name>A0A0J9SJ06_PLAVI</name>
<feature type="compositionally biased region" description="Low complexity" evidence="1">
    <location>
        <begin position="44"/>
        <end position="53"/>
    </location>
</feature>
<dbReference type="AlphaFoldDB" id="A0A0J9SJ06"/>
<protein>
    <submittedName>
        <fullName evidence="2">Uncharacterized protein</fullName>
    </submittedName>
</protein>
<sequence>MLRACGLMRRMATTGGGYPRGAEGNSLFDDESLKKAFARVSIGSSSPSSSSLSSPPPTSSPSPSAVAPPRAKINSVLNFLLSSNMLQAKWSKLEIIDELYRRRVDKKLSFHLHVLYGLGSKGLHLRRKGIISPVLFQPLLDYSQFAYIVQVMKIADRERQIGTHEQADFVRSFFRG</sequence>
<accession>A0A0J9SJ06</accession>
<dbReference type="EMBL" id="KQ234166">
    <property type="protein sequence ID" value="KMZ82596.1"/>
    <property type="molecule type" value="Genomic_DNA"/>
</dbReference>
<gene>
    <name evidence="2" type="ORF">PVIIG_02388</name>
</gene>
<evidence type="ECO:0000256" key="1">
    <source>
        <dbReference type="SAM" id="MobiDB-lite"/>
    </source>
</evidence>
<organism evidence="2 3">
    <name type="scientific">Plasmodium vivax India VII</name>
    <dbReference type="NCBI Taxonomy" id="1077284"/>
    <lineage>
        <taxon>Eukaryota</taxon>
        <taxon>Sar</taxon>
        <taxon>Alveolata</taxon>
        <taxon>Apicomplexa</taxon>
        <taxon>Aconoidasida</taxon>
        <taxon>Haemosporida</taxon>
        <taxon>Plasmodiidae</taxon>
        <taxon>Plasmodium</taxon>
        <taxon>Plasmodium (Plasmodium)</taxon>
    </lineage>
</organism>
<evidence type="ECO:0000313" key="3">
    <source>
        <dbReference type="Proteomes" id="UP000053562"/>
    </source>
</evidence>
<dbReference type="OrthoDB" id="390282at2759"/>
<evidence type="ECO:0000313" key="2">
    <source>
        <dbReference type="EMBL" id="KMZ82596.1"/>
    </source>
</evidence>